<dbReference type="Gene3D" id="3.20.20.70">
    <property type="entry name" value="Aldolase class I"/>
    <property type="match status" value="1"/>
</dbReference>
<comment type="caution">
    <text evidence="1">The sequence shown here is derived from an EMBL/GenBank/DDBJ whole genome shotgun (WGS) entry which is preliminary data.</text>
</comment>
<protein>
    <submittedName>
        <fullName evidence="1">Imidazole glycerol phosphate synthase subunit HisF</fullName>
    </submittedName>
</protein>
<dbReference type="EMBL" id="RDDM01001116">
    <property type="protein sequence ID" value="RLY43826.1"/>
    <property type="molecule type" value="Genomic_DNA"/>
</dbReference>
<feature type="non-terminal residue" evidence="1">
    <location>
        <position position="21"/>
    </location>
</feature>
<gene>
    <name evidence="1" type="ORF">EAI46_32740</name>
</gene>
<accession>A0A3L9H1F1</accession>
<dbReference type="InterPro" id="IPR013785">
    <property type="entry name" value="Aldolase_TIM"/>
</dbReference>
<dbReference type="SUPFAM" id="SSF51366">
    <property type="entry name" value="Ribulose-phoshate binding barrel"/>
    <property type="match status" value="1"/>
</dbReference>
<dbReference type="AlphaFoldDB" id="A0A3L9H1F1"/>
<sequence>MLAKRIIPCLDVRDGQVVKGV</sequence>
<proteinExistence type="predicted"/>
<reference evidence="1 2" key="1">
    <citation type="submission" date="2018-10" db="EMBL/GenBank/DDBJ databases">
        <title>Comparison of Escherichia coli isolates recovered from retail chicken and from chicken fecal samples by antimicrobial susceptibility test and whole genome sequencing.</title>
        <authorList>
            <person name="Tang B."/>
            <person name="Ma Y."/>
            <person name="He X."/>
            <person name="Cao L."/>
            <person name="Xia X."/>
            <person name="Yang H."/>
        </authorList>
    </citation>
    <scope>NUCLEOTIDE SEQUENCE [LARGE SCALE GENOMIC DNA]</scope>
    <source>
        <strain evidence="1 2">CMJH98b</strain>
    </source>
</reference>
<dbReference type="InterPro" id="IPR011060">
    <property type="entry name" value="RibuloseP-bd_barrel"/>
</dbReference>
<dbReference type="Proteomes" id="UP000281340">
    <property type="component" value="Unassembled WGS sequence"/>
</dbReference>
<name>A0A3L9H1F1_ECOLX</name>
<evidence type="ECO:0000313" key="1">
    <source>
        <dbReference type="EMBL" id="RLY43826.1"/>
    </source>
</evidence>
<evidence type="ECO:0000313" key="2">
    <source>
        <dbReference type="Proteomes" id="UP000281340"/>
    </source>
</evidence>
<organism evidence="1 2">
    <name type="scientific">Escherichia coli</name>
    <dbReference type="NCBI Taxonomy" id="562"/>
    <lineage>
        <taxon>Bacteria</taxon>
        <taxon>Pseudomonadati</taxon>
        <taxon>Pseudomonadota</taxon>
        <taxon>Gammaproteobacteria</taxon>
        <taxon>Enterobacterales</taxon>
        <taxon>Enterobacteriaceae</taxon>
        <taxon>Escherichia</taxon>
    </lineage>
</organism>